<evidence type="ECO:0000313" key="3">
    <source>
        <dbReference type="Proteomes" id="UP001500339"/>
    </source>
</evidence>
<comment type="caution">
    <text evidence="2">The sequence shown here is derived from an EMBL/GenBank/DDBJ whole genome shotgun (WGS) entry which is preliminary data.</text>
</comment>
<gene>
    <name evidence="2" type="ORF">GCM10008905_15710</name>
</gene>
<evidence type="ECO:0000313" key="2">
    <source>
        <dbReference type="EMBL" id="GAA0723281.1"/>
    </source>
</evidence>
<dbReference type="InterPro" id="IPR025510">
    <property type="entry name" value="DUF4397"/>
</dbReference>
<feature type="domain" description="DUF4397" evidence="1">
    <location>
        <begin position="19"/>
        <end position="132"/>
    </location>
</feature>
<dbReference type="EMBL" id="BAAACF010000001">
    <property type="protein sequence ID" value="GAA0723281.1"/>
    <property type="molecule type" value="Genomic_DNA"/>
</dbReference>
<keyword evidence="3" id="KW-1185">Reference proteome</keyword>
<sequence length="216" mass="23924">MYICPYFTPNQYRSPEEASYIRIFHASPNAPAVDIYINNRLTVRNLGYRQFTQYLKITPGNYNIKVYPAGNTETPVLNLNAQIENNTILTAAAVGLLPNLNLQLIKDTPMTIPEGKVMIRLAHLSPDAPAVDGRINNSNVTFENLSFSNVSDYQSLNPGVYTLEVTPAGSDDVILIVPNINLKANRFYTIYIIGLALGSPSLQVVIPLDGNSYIKF</sequence>
<dbReference type="Pfam" id="PF14344">
    <property type="entry name" value="DUF4397"/>
    <property type="match status" value="2"/>
</dbReference>
<protein>
    <submittedName>
        <fullName evidence="2">DUF4397 domain-containing protein</fullName>
    </submittedName>
</protein>
<name>A0ABN1IXI6_9CLOT</name>
<dbReference type="RefSeq" id="WP_343768567.1">
    <property type="nucleotide sequence ID" value="NZ_BAAACF010000001.1"/>
</dbReference>
<organism evidence="2 3">
    <name type="scientific">Clostridium malenominatum</name>
    <dbReference type="NCBI Taxonomy" id="1539"/>
    <lineage>
        <taxon>Bacteria</taxon>
        <taxon>Bacillati</taxon>
        <taxon>Bacillota</taxon>
        <taxon>Clostridia</taxon>
        <taxon>Eubacteriales</taxon>
        <taxon>Clostridiaceae</taxon>
        <taxon>Clostridium</taxon>
    </lineage>
</organism>
<feature type="domain" description="DUF4397" evidence="1">
    <location>
        <begin position="136"/>
        <end position="204"/>
    </location>
</feature>
<reference evidence="2 3" key="1">
    <citation type="journal article" date="2019" name="Int. J. Syst. Evol. Microbiol.">
        <title>The Global Catalogue of Microorganisms (GCM) 10K type strain sequencing project: providing services to taxonomists for standard genome sequencing and annotation.</title>
        <authorList>
            <consortium name="The Broad Institute Genomics Platform"/>
            <consortium name="The Broad Institute Genome Sequencing Center for Infectious Disease"/>
            <person name="Wu L."/>
            <person name="Ma J."/>
        </authorList>
    </citation>
    <scope>NUCLEOTIDE SEQUENCE [LARGE SCALE GENOMIC DNA]</scope>
    <source>
        <strain evidence="2 3">JCM 1405</strain>
    </source>
</reference>
<proteinExistence type="predicted"/>
<evidence type="ECO:0000259" key="1">
    <source>
        <dbReference type="Pfam" id="PF14344"/>
    </source>
</evidence>
<accession>A0ABN1IXI6</accession>
<dbReference type="Proteomes" id="UP001500339">
    <property type="component" value="Unassembled WGS sequence"/>
</dbReference>